<dbReference type="Proteomes" id="UP000663908">
    <property type="component" value="Chromosome"/>
</dbReference>
<dbReference type="EMBL" id="CP071839">
    <property type="protein sequence ID" value="QTD96724.1"/>
    <property type="molecule type" value="Genomic_DNA"/>
</dbReference>
<protein>
    <submittedName>
        <fullName evidence="1">Uncharacterized protein</fullName>
    </submittedName>
</protein>
<evidence type="ECO:0000313" key="1">
    <source>
        <dbReference type="EMBL" id="QTD96724.1"/>
    </source>
</evidence>
<sequence length="68" mass="7113">MLILLRFAGTDLYVKSVTRERGNLGYRWASGVHHCLPVVAACARVRRAAVASASAGLSGCHSSDQAAG</sequence>
<keyword evidence="2" id="KW-1185">Reference proteome</keyword>
<organism evidence="1 2">
    <name type="scientific">Streptomyces cyanogenus</name>
    <dbReference type="NCBI Taxonomy" id="80860"/>
    <lineage>
        <taxon>Bacteria</taxon>
        <taxon>Bacillati</taxon>
        <taxon>Actinomycetota</taxon>
        <taxon>Actinomycetes</taxon>
        <taxon>Kitasatosporales</taxon>
        <taxon>Streptomycetaceae</taxon>
        <taxon>Streptomyces</taxon>
    </lineage>
</organism>
<gene>
    <name evidence="1" type="ORF">S1361_05140</name>
</gene>
<proteinExistence type="predicted"/>
<reference evidence="1 2" key="1">
    <citation type="submission" date="2021-03" db="EMBL/GenBank/DDBJ databases">
        <title>Complete genome sequence of Streptomyces cyanogenus S136, producer of anticancer angucycline landomycin A.</title>
        <authorList>
            <person name="Hrab P."/>
            <person name="Ruckert C."/>
            <person name="Busche T."/>
            <person name="Ostash I."/>
            <person name="Kalinowski J."/>
            <person name="Fedorenko V."/>
            <person name="Yushchuk O."/>
            <person name="Ostash B."/>
        </authorList>
    </citation>
    <scope>NUCLEOTIDE SEQUENCE [LARGE SCALE GENOMIC DNA]</scope>
    <source>
        <strain evidence="1 2">S136</strain>
    </source>
</reference>
<evidence type="ECO:0000313" key="2">
    <source>
        <dbReference type="Proteomes" id="UP000663908"/>
    </source>
</evidence>
<accession>A0ABX7TJA9</accession>
<name>A0ABX7TJA9_STRCY</name>